<protein>
    <recommendedName>
        <fullName evidence="3">YkgJ family cysteine cluster protein</fullName>
    </recommendedName>
</protein>
<dbReference type="EMBL" id="JACRDE010000168">
    <property type="protein sequence ID" value="MBI5248996.1"/>
    <property type="molecule type" value="Genomic_DNA"/>
</dbReference>
<evidence type="ECO:0000313" key="1">
    <source>
        <dbReference type="EMBL" id="MBI5248996.1"/>
    </source>
</evidence>
<evidence type="ECO:0008006" key="3">
    <source>
        <dbReference type="Google" id="ProtNLM"/>
    </source>
</evidence>
<comment type="caution">
    <text evidence="1">The sequence shown here is derived from an EMBL/GenBank/DDBJ whole genome shotgun (WGS) entry which is preliminary data.</text>
</comment>
<reference evidence="1" key="1">
    <citation type="submission" date="2020-07" db="EMBL/GenBank/DDBJ databases">
        <title>Huge and variable diversity of episymbiotic CPR bacteria and DPANN archaea in groundwater ecosystems.</title>
        <authorList>
            <person name="He C.Y."/>
            <person name="Keren R."/>
            <person name="Whittaker M."/>
            <person name="Farag I.F."/>
            <person name="Doudna J."/>
            <person name="Cate J.H.D."/>
            <person name="Banfield J.F."/>
        </authorList>
    </citation>
    <scope>NUCLEOTIDE SEQUENCE</scope>
    <source>
        <strain evidence="1">NC_groundwater_1664_Pr3_B-0.1um_52_9</strain>
    </source>
</reference>
<dbReference type="Proteomes" id="UP000807825">
    <property type="component" value="Unassembled WGS sequence"/>
</dbReference>
<sequence length="215" mass="24652">MNLQDHVSRYLELVGQAEDLFTAVQQSHRDLMACGPGCDDCCHVYFKLSLIEAFIISGTFRQNMSKEVQERVLSRAEQTEPLFREAERVLLSGSKDCSRQELLETASKIRIRCPLNEDHACMMYDYRPITCRLYGTPQKISGRVISCPKSSFSEGSKYATVDVDEIQRQLYRYSRDLIMDLIGKQTPPPGPGYSLAEALRIVFDKNFFLTLREFL</sequence>
<evidence type="ECO:0000313" key="2">
    <source>
        <dbReference type="Proteomes" id="UP000807825"/>
    </source>
</evidence>
<proteinExistence type="predicted"/>
<name>A0A9D6V2W5_9BACT</name>
<accession>A0A9D6V2W5</accession>
<organism evidence="1 2">
    <name type="scientific">Desulfomonile tiedjei</name>
    <dbReference type="NCBI Taxonomy" id="2358"/>
    <lineage>
        <taxon>Bacteria</taxon>
        <taxon>Pseudomonadati</taxon>
        <taxon>Thermodesulfobacteriota</taxon>
        <taxon>Desulfomonilia</taxon>
        <taxon>Desulfomonilales</taxon>
        <taxon>Desulfomonilaceae</taxon>
        <taxon>Desulfomonile</taxon>
    </lineage>
</organism>
<dbReference type="AlphaFoldDB" id="A0A9D6V2W5"/>
<gene>
    <name evidence="1" type="ORF">HY912_05825</name>
</gene>